<dbReference type="Gene3D" id="3.20.20.140">
    <property type="entry name" value="Metal-dependent hydrolases"/>
    <property type="match status" value="1"/>
</dbReference>
<keyword evidence="4" id="KW-0862">Zinc</keyword>
<dbReference type="AlphaFoldDB" id="A0AAU7Y817"/>
<dbReference type="RefSeq" id="WP_350448298.1">
    <property type="nucleotide sequence ID" value="NZ_CP146285.1"/>
</dbReference>
<evidence type="ECO:0000256" key="3">
    <source>
        <dbReference type="ARBA" id="ARBA00022801"/>
    </source>
</evidence>
<dbReference type="FunFam" id="3.20.20.140:FF:000014">
    <property type="entry name" value="5-methylthioadenosine/S-adenosylhomocysteine deaminase"/>
    <property type="match status" value="1"/>
</dbReference>
<dbReference type="GO" id="GO:0019239">
    <property type="term" value="F:deaminase activity"/>
    <property type="evidence" value="ECO:0007669"/>
    <property type="project" value="UniProtKB-ARBA"/>
</dbReference>
<keyword evidence="2" id="KW-0479">Metal-binding</keyword>
<evidence type="ECO:0000256" key="1">
    <source>
        <dbReference type="ARBA" id="ARBA00006745"/>
    </source>
</evidence>
<proteinExistence type="inferred from homology"/>
<dbReference type="Gene3D" id="2.30.40.10">
    <property type="entry name" value="Urease, subunit C, domain 1"/>
    <property type="match status" value="1"/>
</dbReference>
<dbReference type="EMBL" id="CP158373">
    <property type="protein sequence ID" value="XBY66435.1"/>
    <property type="molecule type" value="Genomic_DNA"/>
</dbReference>
<keyword evidence="3 6" id="KW-0378">Hydrolase</keyword>
<evidence type="ECO:0000313" key="6">
    <source>
        <dbReference type="EMBL" id="XBY66435.1"/>
    </source>
</evidence>
<name>A0AAU7Y817_9PSED</name>
<evidence type="ECO:0000256" key="4">
    <source>
        <dbReference type="ARBA" id="ARBA00022833"/>
    </source>
</evidence>
<dbReference type="InterPro" id="IPR006680">
    <property type="entry name" value="Amidohydro-rel"/>
</dbReference>
<dbReference type="CDD" id="cd01298">
    <property type="entry name" value="ATZ_TRZ_like"/>
    <property type="match status" value="1"/>
</dbReference>
<dbReference type="SUPFAM" id="SSF51556">
    <property type="entry name" value="Metallo-dependent hydrolases"/>
    <property type="match status" value="1"/>
</dbReference>
<dbReference type="PANTHER" id="PTHR43794">
    <property type="entry name" value="AMINOHYDROLASE SSNA-RELATED"/>
    <property type="match status" value="1"/>
</dbReference>
<dbReference type="PANTHER" id="PTHR43794:SF11">
    <property type="entry name" value="AMIDOHYDROLASE-RELATED DOMAIN-CONTAINING PROTEIN"/>
    <property type="match status" value="1"/>
</dbReference>
<dbReference type="NCBIfam" id="NF006055">
    <property type="entry name" value="PRK08203.1"/>
    <property type="match status" value="1"/>
</dbReference>
<organism evidence="6">
    <name type="scientific">Pseudomonas solani</name>
    <dbReference type="NCBI Taxonomy" id="2731552"/>
    <lineage>
        <taxon>Bacteria</taxon>
        <taxon>Pseudomonadati</taxon>
        <taxon>Pseudomonadota</taxon>
        <taxon>Gammaproteobacteria</taxon>
        <taxon>Pseudomonadales</taxon>
        <taxon>Pseudomonadaceae</taxon>
        <taxon>Pseudomonas</taxon>
    </lineage>
</organism>
<reference evidence="6" key="1">
    <citation type="submission" date="2023-08" db="EMBL/GenBank/DDBJ databases">
        <title>Increased levels of nutrients transform a symbiont into a lethal pathobiont.</title>
        <authorList>
            <person name="Lachnit T."/>
            <person name="Ulrich L."/>
            <person name="Willmer F.M."/>
            <person name="Hasenbein T."/>
            <person name="Steiner L.X."/>
            <person name="Wolters M."/>
            <person name="Herbst E.M."/>
            <person name="Deines P."/>
        </authorList>
    </citation>
    <scope>NUCLEOTIDE SEQUENCE</scope>
    <source>
        <strain evidence="6">T3</strain>
    </source>
</reference>
<evidence type="ECO:0000259" key="5">
    <source>
        <dbReference type="Pfam" id="PF01979"/>
    </source>
</evidence>
<accession>A0AAU7Y817</accession>
<dbReference type="InterPro" id="IPR011059">
    <property type="entry name" value="Metal-dep_hydrolase_composite"/>
</dbReference>
<feature type="domain" description="Amidohydrolase-related" evidence="5">
    <location>
        <begin position="58"/>
        <end position="423"/>
    </location>
</feature>
<evidence type="ECO:0000256" key="2">
    <source>
        <dbReference type="ARBA" id="ARBA00022723"/>
    </source>
</evidence>
<dbReference type="InterPro" id="IPR032466">
    <property type="entry name" value="Metal_Hydrolase"/>
</dbReference>
<protein>
    <submittedName>
        <fullName evidence="6">8-oxoguanine deaminase</fullName>
        <ecNumber evidence="6">3.5.4.32</ecNumber>
    </submittedName>
</protein>
<comment type="similarity">
    <text evidence="1">Belongs to the metallo-dependent hydrolases superfamily. ATZ/TRZ family.</text>
</comment>
<sequence>MGKTLLVKNADLLVTMDGERRELKQGGLFIEDNIIRQVGPSAELPQTADEVLDLKGHIVIPGLVNTHHHMYQSLTRVVPAAQDGELFNWLTNLYPIWARLTPEMIQVSTQTAMAELILSGCTTSSDHLYIYPNGCKLDDSIHAAGEIGMRFHAARGSMSVGRSQGGLPPDSVVEKEADILKESQRLIEDYHDASHGSMLRVVVAPCSPFSVSRDLMREAAVLARQYGVSLHTHLAENVNDIAYSREKFGMTPAEYAEDLGWVGHDVWHAHCVQLDQHGIDLFARTGTGVAHCPCSNMRLASGIAPIRRMRDAGVPVGLGVDGSASNDGATMIGEVRQALLLQRVGFGPDAMTAREALEIATLGGAKVLNRNDIGALAPGMVADFVAFDLKQIAFAGALHDPLAALVFCAPAQVSHSVINGRQVVKDGQLVTVDLPRVIERHNRLAHQLVLGE</sequence>
<dbReference type="GO" id="GO:0102127">
    <property type="term" value="F:8-oxoguanine deaminase activity"/>
    <property type="evidence" value="ECO:0007669"/>
    <property type="project" value="UniProtKB-EC"/>
</dbReference>
<dbReference type="GO" id="GO:0046872">
    <property type="term" value="F:metal ion binding"/>
    <property type="evidence" value="ECO:0007669"/>
    <property type="project" value="UniProtKB-KW"/>
</dbReference>
<dbReference type="EC" id="3.5.4.32" evidence="6"/>
<gene>
    <name evidence="6" type="ORF">ABS648_11920</name>
</gene>
<dbReference type="InterPro" id="IPR050287">
    <property type="entry name" value="MTA/SAH_deaminase"/>
</dbReference>
<dbReference type="SUPFAM" id="SSF51338">
    <property type="entry name" value="Composite domain of metallo-dependent hydrolases"/>
    <property type="match status" value="1"/>
</dbReference>
<dbReference type="Pfam" id="PF01979">
    <property type="entry name" value="Amidohydro_1"/>
    <property type="match status" value="1"/>
</dbReference>